<sequence>MNDLMTGAEVQAQLRISESTLKRWITLGLIPTYKTPTGTLRFKAEDVDALLRPHPANRRKT</sequence>
<dbReference type="InterPro" id="IPR009061">
    <property type="entry name" value="DNA-bd_dom_put_sf"/>
</dbReference>
<dbReference type="Gene3D" id="1.10.1660.10">
    <property type="match status" value="1"/>
</dbReference>
<dbReference type="Pfam" id="PF12728">
    <property type="entry name" value="HTH_17"/>
    <property type="match status" value="1"/>
</dbReference>
<proteinExistence type="predicted"/>
<evidence type="ECO:0000313" key="2">
    <source>
        <dbReference type="EMBL" id="KKN54896.1"/>
    </source>
</evidence>
<organism evidence="2">
    <name type="scientific">marine sediment metagenome</name>
    <dbReference type="NCBI Taxonomy" id="412755"/>
    <lineage>
        <taxon>unclassified sequences</taxon>
        <taxon>metagenomes</taxon>
        <taxon>ecological metagenomes</taxon>
    </lineage>
</organism>
<protein>
    <recommendedName>
        <fullName evidence="1">Helix-turn-helix domain-containing protein</fullName>
    </recommendedName>
</protein>
<name>A0A0F9U0M8_9ZZZZ</name>
<dbReference type="EMBL" id="LAZR01000908">
    <property type="protein sequence ID" value="KKN54896.1"/>
    <property type="molecule type" value="Genomic_DNA"/>
</dbReference>
<reference evidence="2" key="1">
    <citation type="journal article" date="2015" name="Nature">
        <title>Complex archaea that bridge the gap between prokaryotes and eukaryotes.</title>
        <authorList>
            <person name="Spang A."/>
            <person name="Saw J.H."/>
            <person name="Jorgensen S.L."/>
            <person name="Zaremba-Niedzwiedzka K."/>
            <person name="Martijn J."/>
            <person name="Lind A.E."/>
            <person name="van Eijk R."/>
            <person name="Schleper C."/>
            <person name="Guy L."/>
            <person name="Ettema T.J."/>
        </authorList>
    </citation>
    <scope>NUCLEOTIDE SEQUENCE</scope>
</reference>
<dbReference type="InterPro" id="IPR041657">
    <property type="entry name" value="HTH_17"/>
</dbReference>
<dbReference type="AlphaFoldDB" id="A0A0F9U0M8"/>
<gene>
    <name evidence="2" type="ORF">LCGC14_0587890</name>
</gene>
<accession>A0A0F9U0M8</accession>
<comment type="caution">
    <text evidence="2">The sequence shown here is derived from an EMBL/GenBank/DDBJ whole genome shotgun (WGS) entry which is preliminary data.</text>
</comment>
<evidence type="ECO:0000259" key="1">
    <source>
        <dbReference type="Pfam" id="PF12728"/>
    </source>
</evidence>
<dbReference type="SUPFAM" id="SSF46955">
    <property type="entry name" value="Putative DNA-binding domain"/>
    <property type="match status" value="1"/>
</dbReference>
<feature type="domain" description="Helix-turn-helix" evidence="1">
    <location>
        <begin position="4"/>
        <end position="52"/>
    </location>
</feature>